<dbReference type="Proteomes" id="UP000198828">
    <property type="component" value="Unassembled WGS sequence"/>
</dbReference>
<protein>
    <recommendedName>
        <fullName evidence="3">Uridine phosphorylase</fullName>
        <ecNumber evidence="2">2.4.2.3</ecNumber>
    </recommendedName>
</protein>
<sequence>MMEGDSMQQPHILLRPGDVSKYIILAGDPGRILRLANFLDSYEELAYNREFRTIRGSYKGVDITATSTGIGAPSAAICMEELIACGGKYFIRIGSGGAVQPYIKLGDLVISTAAVREDGTSRMYVEASYPAVADLELTKVIIDTCKELSFPYHSGLTRSHDSFYIDNEKEIVDYWNKKNILSSDMETAIVFTLAQLRAVKAASILNTVVEFDDDVKSGIEGYVNKEASTIEGEKREIMLALESIFRLEKISLKG</sequence>
<keyword evidence="4" id="KW-0328">Glycosyltransferase</keyword>
<keyword evidence="9" id="KW-1185">Reference proteome</keyword>
<evidence type="ECO:0000256" key="1">
    <source>
        <dbReference type="ARBA" id="ARBA00010456"/>
    </source>
</evidence>
<dbReference type="InterPro" id="IPR000845">
    <property type="entry name" value="Nucleoside_phosphorylase_d"/>
</dbReference>
<dbReference type="InterPro" id="IPR035994">
    <property type="entry name" value="Nucleoside_phosphorylase_sf"/>
</dbReference>
<evidence type="ECO:0000256" key="3">
    <source>
        <dbReference type="ARBA" id="ARBA00021980"/>
    </source>
</evidence>
<dbReference type="SUPFAM" id="SSF53167">
    <property type="entry name" value="Purine and uridine phosphorylases"/>
    <property type="match status" value="1"/>
</dbReference>
<dbReference type="PANTHER" id="PTHR43691">
    <property type="entry name" value="URIDINE PHOSPHORYLASE"/>
    <property type="match status" value="1"/>
</dbReference>
<name>A0A1H3A5S9_9FIRM</name>
<dbReference type="EMBL" id="FNNG01000008">
    <property type="protein sequence ID" value="SDX25027.1"/>
    <property type="molecule type" value="Genomic_DNA"/>
</dbReference>
<feature type="domain" description="Nucleoside phosphorylase" evidence="7">
    <location>
        <begin position="21"/>
        <end position="205"/>
    </location>
</feature>
<evidence type="ECO:0000259" key="7">
    <source>
        <dbReference type="Pfam" id="PF01048"/>
    </source>
</evidence>
<dbReference type="Gene3D" id="3.40.50.1580">
    <property type="entry name" value="Nucleoside phosphorylase domain"/>
    <property type="match status" value="1"/>
</dbReference>
<dbReference type="Pfam" id="PF01048">
    <property type="entry name" value="PNP_UDP_1"/>
    <property type="match status" value="1"/>
</dbReference>
<dbReference type="GO" id="GO:0004850">
    <property type="term" value="F:uridine phosphorylase activity"/>
    <property type="evidence" value="ECO:0007669"/>
    <property type="project" value="UniProtKB-EC"/>
</dbReference>
<accession>A0A1H3A5S9</accession>
<evidence type="ECO:0000256" key="2">
    <source>
        <dbReference type="ARBA" id="ARBA00011888"/>
    </source>
</evidence>
<evidence type="ECO:0000313" key="8">
    <source>
        <dbReference type="EMBL" id="SDX25027.1"/>
    </source>
</evidence>
<reference evidence="8 9" key="1">
    <citation type="submission" date="2016-10" db="EMBL/GenBank/DDBJ databases">
        <authorList>
            <person name="de Groot N.N."/>
        </authorList>
    </citation>
    <scope>NUCLEOTIDE SEQUENCE [LARGE SCALE GENOMIC DNA]</scope>
    <source>
        <strain evidence="8 9">DSM 23310</strain>
    </source>
</reference>
<comment type="similarity">
    <text evidence="1">Belongs to the PNP/UDP phosphorylase family.</text>
</comment>
<dbReference type="InterPro" id="IPR018016">
    <property type="entry name" value="Nucleoside_phosphorylase_CS"/>
</dbReference>
<evidence type="ECO:0000256" key="4">
    <source>
        <dbReference type="ARBA" id="ARBA00022676"/>
    </source>
</evidence>
<comment type="catalytic activity">
    <reaction evidence="6">
        <text>uridine + phosphate = alpha-D-ribose 1-phosphate + uracil</text>
        <dbReference type="Rhea" id="RHEA:24388"/>
        <dbReference type="ChEBI" id="CHEBI:16704"/>
        <dbReference type="ChEBI" id="CHEBI:17568"/>
        <dbReference type="ChEBI" id="CHEBI:43474"/>
        <dbReference type="ChEBI" id="CHEBI:57720"/>
        <dbReference type="EC" id="2.4.2.3"/>
    </reaction>
</comment>
<evidence type="ECO:0000256" key="6">
    <source>
        <dbReference type="ARBA" id="ARBA00048447"/>
    </source>
</evidence>
<proteinExistence type="inferred from homology"/>
<dbReference type="GO" id="GO:0009164">
    <property type="term" value="P:nucleoside catabolic process"/>
    <property type="evidence" value="ECO:0007669"/>
    <property type="project" value="UniProtKB-ARBA"/>
</dbReference>
<dbReference type="CDD" id="cd17767">
    <property type="entry name" value="UP_EcUdp-like"/>
    <property type="match status" value="1"/>
</dbReference>
<evidence type="ECO:0000256" key="5">
    <source>
        <dbReference type="ARBA" id="ARBA00022679"/>
    </source>
</evidence>
<dbReference type="GO" id="GO:0005829">
    <property type="term" value="C:cytosol"/>
    <property type="evidence" value="ECO:0007669"/>
    <property type="project" value="TreeGrafter"/>
</dbReference>
<keyword evidence="5" id="KW-0808">Transferase</keyword>
<dbReference type="AlphaFoldDB" id="A0A1H3A5S9"/>
<dbReference type="PANTHER" id="PTHR43691:SF11">
    <property type="entry name" value="FI09636P-RELATED"/>
    <property type="match status" value="1"/>
</dbReference>
<evidence type="ECO:0000313" key="9">
    <source>
        <dbReference type="Proteomes" id="UP000198828"/>
    </source>
</evidence>
<organism evidence="8 9">
    <name type="scientific">Tepidimicrobium xylanilyticum</name>
    <dbReference type="NCBI Taxonomy" id="1123352"/>
    <lineage>
        <taxon>Bacteria</taxon>
        <taxon>Bacillati</taxon>
        <taxon>Bacillota</taxon>
        <taxon>Tissierellia</taxon>
        <taxon>Tissierellales</taxon>
        <taxon>Tepidimicrobiaceae</taxon>
        <taxon>Tepidimicrobium</taxon>
    </lineage>
</organism>
<dbReference type="PROSITE" id="PS01232">
    <property type="entry name" value="PNP_UDP_1"/>
    <property type="match status" value="1"/>
</dbReference>
<dbReference type="EC" id="2.4.2.3" evidence="2"/>
<gene>
    <name evidence="8" type="ORF">SAMN05660923_01995</name>
</gene>